<feature type="region of interest" description="Disordered" evidence="1">
    <location>
        <begin position="173"/>
        <end position="204"/>
    </location>
</feature>
<organism evidence="2 3">
    <name type="scientific">Fusarium zealandicum</name>
    <dbReference type="NCBI Taxonomy" id="1053134"/>
    <lineage>
        <taxon>Eukaryota</taxon>
        <taxon>Fungi</taxon>
        <taxon>Dikarya</taxon>
        <taxon>Ascomycota</taxon>
        <taxon>Pezizomycotina</taxon>
        <taxon>Sordariomycetes</taxon>
        <taxon>Hypocreomycetidae</taxon>
        <taxon>Hypocreales</taxon>
        <taxon>Nectriaceae</taxon>
        <taxon>Fusarium</taxon>
        <taxon>Fusarium staphyleae species complex</taxon>
    </lineage>
</organism>
<feature type="compositionally biased region" description="Polar residues" evidence="1">
    <location>
        <begin position="334"/>
        <end position="349"/>
    </location>
</feature>
<comment type="caution">
    <text evidence="2">The sequence shown here is derived from an EMBL/GenBank/DDBJ whole genome shotgun (WGS) entry which is preliminary data.</text>
</comment>
<dbReference type="EMBL" id="JABEYC010000009">
    <property type="protein sequence ID" value="KAF4984625.1"/>
    <property type="molecule type" value="Genomic_DNA"/>
</dbReference>
<reference evidence="2" key="1">
    <citation type="journal article" date="2020" name="BMC Genomics">
        <title>Correction to: Identification and distribution of gene clusters required for synthesis of sphingolipid metabolism inhibitors in diverse species of the filamentous fungus Fusarium.</title>
        <authorList>
            <person name="Kim H.S."/>
            <person name="Lohmar J.M."/>
            <person name="Busman M."/>
            <person name="Brown D.W."/>
            <person name="Naumann T.A."/>
            <person name="Divon H.H."/>
            <person name="Lysoe E."/>
            <person name="Uhlig S."/>
            <person name="Proctor R.H."/>
        </authorList>
    </citation>
    <scope>NUCLEOTIDE SEQUENCE</scope>
    <source>
        <strain evidence="2">NRRL 22465</strain>
    </source>
</reference>
<dbReference type="OrthoDB" id="5204927at2759"/>
<feature type="compositionally biased region" description="Basic and acidic residues" evidence="1">
    <location>
        <begin position="144"/>
        <end position="155"/>
    </location>
</feature>
<evidence type="ECO:0000313" key="2">
    <source>
        <dbReference type="EMBL" id="KAF4984625.1"/>
    </source>
</evidence>
<feature type="region of interest" description="Disordered" evidence="1">
    <location>
        <begin position="1"/>
        <end position="160"/>
    </location>
</feature>
<feature type="compositionally biased region" description="Basic and acidic residues" evidence="1">
    <location>
        <begin position="413"/>
        <end position="424"/>
    </location>
</feature>
<keyword evidence="3" id="KW-1185">Reference proteome</keyword>
<proteinExistence type="predicted"/>
<sequence length="443" mass="48590">MTTTMMYTTGASMDEPKNSFATKTSSGKPRHRPKSLQIEPFDPSELSKKLTGLAVEQDSPSSQSTQSPQSLQAPLSGNSMDLLSPRTALPPKQMPPTTTTAVKAKPHKEKKEDKSRAPAPGAPPPRRGSIFDHLRFRGSNYTDETQKQEEDDAKKPVRYRHVPQVAAAQFARTTTVEPLAQKSPPITKQMGRPVPGPHSMNNGTISLQEYNKQYRRTQSMCNGRPVVSPGFSKLASTAELDEEPPKPKKKNNRLSTSSQFFSENSRAGGNTGRRMSTGNMWGKPDPQTNPFRRDSTGVGGFNQQNTQNASSIRRGSASSSGFSDVSSPFARDSGPTSPFKQEFGASNSPLRRGSETAPPSRRGSMASMANPQHTAEIHRVDWSQSDQPVKVRRDSKWAGLKNRKPSMTQLKPSNEKEGPIEVETRPSTSPKSPKGGLLKRFKY</sequence>
<feature type="compositionally biased region" description="Polar residues" evidence="1">
    <location>
        <begin position="253"/>
        <end position="279"/>
    </location>
</feature>
<evidence type="ECO:0000313" key="3">
    <source>
        <dbReference type="Proteomes" id="UP000635477"/>
    </source>
</evidence>
<evidence type="ECO:0000256" key="1">
    <source>
        <dbReference type="SAM" id="MobiDB-lite"/>
    </source>
</evidence>
<dbReference type="Proteomes" id="UP000635477">
    <property type="component" value="Unassembled WGS sequence"/>
</dbReference>
<feature type="compositionally biased region" description="Low complexity" evidence="1">
    <location>
        <begin position="57"/>
        <end position="76"/>
    </location>
</feature>
<gene>
    <name evidence="2" type="ORF">FZEAL_201</name>
</gene>
<name>A0A8H4XPZ0_9HYPO</name>
<protein>
    <submittedName>
        <fullName evidence="2">Uncharacterized protein</fullName>
    </submittedName>
</protein>
<feature type="compositionally biased region" description="Low complexity" evidence="1">
    <location>
        <begin position="309"/>
        <end position="327"/>
    </location>
</feature>
<feature type="region of interest" description="Disordered" evidence="1">
    <location>
        <begin position="221"/>
        <end position="443"/>
    </location>
</feature>
<dbReference type="AlphaFoldDB" id="A0A8H4XPZ0"/>
<accession>A0A8H4XPZ0</accession>
<feature type="compositionally biased region" description="Polar residues" evidence="1">
    <location>
        <begin position="1"/>
        <end position="11"/>
    </location>
</feature>
<reference evidence="2" key="2">
    <citation type="submission" date="2020-05" db="EMBL/GenBank/DDBJ databases">
        <authorList>
            <person name="Kim H.-S."/>
            <person name="Proctor R.H."/>
            <person name="Brown D.W."/>
        </authorList>
    </citation>
    <scope>NUCLEOTIDE SEQUENCE</scope>
    <source>
        <strain evidence="2">NRRL 22465</strain>
    </source>
</reference>